<evidence type="ECO:0000313" key="1">
    <source>
        <dbReference type="EMBL" id="NUU78994.1"/>
    </source>
</evidence>
<dbReference type="AlphaFoldDB" id="A0A7Y6C3Q8"/>
<organism evidence="1 2">
    <name type="scientific">Paenibacillus xylanilyticus</name>
    <dbReference type="NCBI Taxonomy" id="248903"/>
    <lineage>
        <taxon>Bacteria</taxon>
        <taxon>Bacillati</taxon>
        <taxon>Bacillota</taxon>
        <taxon>Bacilli</taxon>
        <taxon>Bacillales</taxon>
        <taxon>Paenibacillaceae</taxon>
        <taxon>Paenibacillus</taxon>
    </lineage>
</organism>
<keyword evidence="2" id="KW-1185">Reference proteome</keyword>
<dbReference type="RefSeq" id="WP_175398590.1">
    <property type="nucleotide sequence ID" value="NZ_JABMCB010000202.1"/>
</dbReference>
<protein>
    <submittedName>
        <fullName evidence="1">Uncharacterized protein</fullName>
    </submittedName>
</protein>
<accession>A0A7Y6C3Q8</accession>
<proteinExistence type="predicted"/>
<gene>
    <name evidence="1" type="ORF">HP552_27685</name>
</gene>
<dbReference type="EMBL" id="JABMCB010000202">
    <property type="protein sequence ID" value="NUU78994.1"/>
    <property type="molecule type" value="Genomic_DNA"/>
</dbReference>
<comment type="caution">
    <text evidence="1">The sequence shown here is derived from an EMBL/GenBank/DDBJ whole genome shotgun (WGS) entry which is preliminary data.</text>
</comment>
<evidence type="ECO:0000313" key="2">
    <source>
        <dbReference type="Proteomes" id="UP000526125"/>
    </source>
</evidence>
<dbReference type="Proteomes" id="UP000526125">
    <property type="component" value="Unassembled WGS sequence"/>
</dbReference>
<reference evidence="1 2" key="1">
    <citation type="submission" date="2020-05" db="EMBL/GenBank/DDBJ databases">
        <title>Genome Sequencing of Type Strains.</title>
        <authorList>
            <person name="Lemaire J.F."/>
            <person name="Inderbitzin P."/>
            <person name="Gregorio O.A."/>
            <person name="Collins S.B."/>
            <person name="Wespe N."/>
            <person name="Knight-Connoni V."/>
        </authorList>
    </citation>
    <scope>NUCLEOTIDE SEQUENCE [LARGE SCALE GENOMIC DNA]</scope>
    <source>
        <strain evidence="1 2">LMG 21957</strain>
    </source>
</reference>
<name>A0A7Y6C3Q8_9BACL</name>
<sequence>MSKMFLIVLFTLNIMGTFLVNRTSDYEIKTNYNMDHNWIKLPTKTGSLNVQLITKNEIEKVSFWLVPMGTSTWKFKTLLGIDDNGTDGWRLEWQFSNTTIYDHIVIEISRINGETDSYILNVSN</sequence>